<keyword evidence="3" id="KW-1185">Reference proteome</keyword>
<evidence type="ECO:0000256" key="1">
    <source>
        <dbReference type="SAM" id="MobiDB-lite"/>
    </source>
</evidence>
<sequence>NINSEREDNEDGDHVEDAVIDPLSHPNKGDGDEIVDILNNMAEYSEAAKEICVVHTKHHPSDEVIDLRSKSPFLMQLPMPLVTSYLSEIDKTTEALIPENIHDFLTTFFSQDLTGLEWQNKIDDLQAPDKNDMIMVGVIRILQRTLPQFIKAFALGAFNPLVKITAIEKPHLNAFVHPCLEAALWHIAQVHYEFGEIPIIKETINNRRRIPSGMAVFGGQSFRLRLHLYYLDYCGKFRLNEVDNANIPRDFSEMPDFVWYYECVLKWAVRINALFRAMELNSH</sequence>
<proteinExistence type="predicted"/>
<gene>
    <name evidence="2" type="ORF">BC938DRAFT_483444</name>
</gene>
<accession>A0A433QC21</accession>
<organism evidence="2 3">
    <name type="scientific">Jimgerdemannia flammicorona</name>
    <dbReference type="NCBI Taxonomy" id="994334"/>
    <lineage>
        <taxon>Eukaryota</taxon>
        <taxon>Fungi</taxon>
        <taxon>Fungi incertae sedis</taxon>
        <taxon>Mucoromycota</taxon>
        <taxon>Mucoromycotina</taxon>
        <taxon>Endogonomycetes</taxon>
        <taxon>Endogonales</taxon>
        <taxon>Endogonaceae</taxon>
        <taxon>Jimgerdemannia</taxon>
    </lineage>
</organism>
<feature type="non-terminal residue" evidence="2">
    <location>
        <position position="1"/>
    </location>
</feature>
<feature type="region of interest" description="Disordered" evidence="1">
    <location>
        <begin position="1"/>
        <end position="30"/>
    </location>
</feature>
<protein>
    <submittedName>
        <fullName evidence="2">Uncharacterized protein</fullName>
    </submittedName>
</protein>
<name>A0A433QC21_9FUNG</name>
<dbReference type="EMBL" id="RBNJ01008694">
    <property type="protein sequence ID" value="RUS27312.1"/>
    <property type="molecule type" value="Genomic_DNA"/>
</dbReference>
<evidence type="ECO:0000313" key="3">
    <source>
        <dbReference type="Proteomes" id="UP000274822"/>
    </source>
</evidence>
<dbReference type="Proteomes" id="UP000274822">
    <property type="component" value="Unassembled WGS sequence"/>
</dbReference>
<comment type="caution">
    <text evidence="2">The sequence shown here is derived from an EMBL/GenBank/DDBJ whole genome shotgun (WGS) entry which is preliminary data.</text>
</comment>
<evidence type="ECO:0000313" key="2">
    <source>
        <dbReference type="EMBL" id="RUS27312.1"/>
    </source>
</evidence>
<reference evidence="2 3" key="1">
    <citation type="journal article" date="2018" name="New Phytol.">
        <title>Phylogenomics of Endogonaceae and evolution of mycorrhizas within Mucoromycota.</title>
        <authorList>
            <person name="Chang Y."/>
            <person name="Desiro A."/>
            <person name="Na H."/>
            <person name="Sandor L."/>
            <person name="Lipzen A."/>
            <person name="Clum A."/>
            <person name="Barry K."/>
            <person name="Grigoriev I.V."/>
            <person name="Martin F.M."/>
            <person name="Stajich J.E."/>
            <person name="Smith M.E."/>
            <person name="Bonito G."/>
            <person name="Spatafora J.W."/>
        </authorList>
    </citation>
    <scope>NUCLEOTIDE SEQUENCE [LARGE SCALE GENOMIC DNA]</scope>
    <source>
        <strain evidence="2 3">AD002</strain>
    </source>
</reference>
<dbReference type="AlphaFoldDB" id="A0A433QC21"/>